<accession>A0ABY5T2H8</accession>
<keyword evidence="3" id="KW-1185">Reference proteome</keyword>
<sequence length="109" mass="12690">MAKKKTKEYIPIPDDILTLQDEYIKLVGDIKKLEDRKAELQNAILLSMQSNNLKKAENDYIRVSYIAPSVRKVFDNAKFQEEHADLYEKYVVNSETKPSIRISIKTENL</sequence>
<dbReference type="EMBL" id="OP031061">
    <property type="protein sequence ID" value="UVN06029.1"/>
    <property type="molecule type" value="Genomic_DNA"/>
</dbReference>
<evidence type="ECO:0000313" key="3">
    <source>
        <dbReference type="Proteomes" id="UP001160508"/>
    </source>
</evidence>
<evidence type="ECO:0000256" key="1">
    <source>
        <dbReference type="SAM" id="Coils"/>
    </source>
</evidence>
<feature type="coiled-coil region" evidence="1">
    <location>
        <begin position="16"/>
        <end position="50"/>
    </location>
</feature>
<organism evidence="2 3">
    <name type="scientific">Bacteriophage sp</name>
    <dbReference type="NCBI Taxonomy" id="38018"/>
    <lineage>
        <taxon>Viruses</taxon>
    </lineage>
</organism>
<reference evidence="2" key="1">
    <citation type="submission" date="2022-07" db="EMBL/GenBank/DDBJ databases">
        <authorList>
            <person name="Nishijima S."/>
        </authorList>
    </citation>
    <scope>NUCLEOTIDE SEQUENCE</scope>
    <source>
        <strain evidence="2">1827_77749</strain>
    </source>
</reference>
<keyword evidence="1" id="KW-0175">Coiled coil</keyword>
<evidence type="ECO:0000313" key="2">
    <source>
        <dbReference type="EMBL" id="UVN06029.1"/>
    </source>
</evidence>
<dbReference type="Proteomes" id="UP001160508">
    <property type="component" value="Segment"/>
</dbReference>
<protein>
    <submittedName>
        <fullName evidence="2">Uncharacterized protein</fullName>
    </submittedName>
</protein>
<name>A0ABY5T2H8_9VIRU</name>
<proteinExistence type="predicted"/>